<evidence type="ECO:0000313" key="2">
    <source>
        <dbReference type="Proteomes" id="UP000190449"/>
    </source>
</evidence>
<dbReference type="Proteomes" id="UP000190449">
    <property type="component" value="Unassembled WGS sequence"/>
</dbReference>
<sequence>MIPAFKNSDTMSYILKWGQETIIHRNDCPNDEVYEDLKGYDRAFFFFKKRHAFAGFEEKGKY</sequence>
<dbReference type="EMBL" id="FUWU01000082">
    <property type="protein sequence ID" value="SKA17555.1"/>
    <property type="molecule type" value="Genomic_DNA"/>
</dbReference>
<dbReference type="RefSeq" id="WP_078777439.1">
    <property type="nucleotide sequence ID" value="NZ_FUWU01000082.1"/>
</dbReference>
<organism evidence="1 2">
    <name type="scientific">Fibrobacter intestinalis</name>
    <dbReference type="NCBI Taxonomy" id="28122"/>
    <lineage>
        <taxon>Bacteria</taxon>
        <taxon>Pseudomonadati</taxon>
        <taxon>Fibrobacterota</taxon>
        <taxon>Fibrobacteria</taxon>
        <taxon>Fibrobacterales</taxon>
        <taxon>Fibrobacteraceae</taxon>
        <taxon>Fibrobacter</taxon>
    </lineage>
</organism>
<accession>A0A1T4RNG4</accession>
<name>A0A1T4RNG4_9BACT</name>
<proteinExistence type="predicted"/>
<protein>
    <submittedName>
        <fullName evidence="1">Uncharacterized protein</fullName>
    </submittedName>
</protein>
<gene>
    <name evidence="1" type="ORF">SAMN02745108_02787</name>
</gene>
<dbReference type="AlphaFoldDB" id="A0A1T4RNG4"/>
<dbReference type="STRING" id="28122.SAMN02745108_02787"/>
<reference evidence="1 2" key="1">
    <citation type="submission" date="2017-02" db="EMBL/GenBank/DDBJ databases">
        <authorList>
            <person name="Peterson S.W."/>
        </authorList>
    </citation>
    <scope>NUCLEOTIDE SEQUENCE [LARGE SCALE GENOMIC DNA]</scope>
    <source>
        <strain evidence="1 2">ATCC 43854</strain>
    </source>
</reference>
<evidence type="ECO:0000313" key="1">
    <source>
        <dbReference type="EMBL" id="SKA17555.1"/>
    </source>
</evidence>